<accession>A0AAW4GBK8</accession>
<name>A0AAW4GBK8_GORRU</name>
<dbReference type="EMBL" id="JAFFGU010000027">
    <property type="protein sequence ID" value="MBM7280599.1"/>
    <property type="molecule type" value="Genomic_DNA"/>
</dbReference>
<gene>
    <name evidence="1" type="ORF">JTZ10_22925</name>
</gene>
<dbReference type="Proteomes" id="UP001195196">
    <property type="component" value="Unassembled WGS sequence"/>
</dbReference>
<protein>
    <recommendedName>
        <fullName evidence="3">Regulatory protein</fullName>
    </recommendedName>
</protein>
<organism evidence="1 2">
    <name type="scientific">Gordonia rubripertincta</name>
    <name type="common">Rhodococcus corallinus</name>
    <dbReference type="NCBI Taxonomy" id="36822"/>
    <lineage>
        <taxon>Bacteria</taxon>
        <taxon>Bacillati</taxon>
        <taxon>Actinomycetota</taxon>
        <taxon>Actinomycetes</taxon>
        <taxon>Mycobacteriales</taxon>
        <taxon>Gordoniaceae</taxon>
        <taxon>Gordonia</taxon>
    </lineage>
</organism>
<comment type="caution">
    <text evidence="1">The sequence shown here is derived from an EMBL/GenBank/DDBJ whole genome shotgun (WGS) entry which is preliminary data.</text>
</comment>
<sequence length="108" mass="11444">MRLKIDTTDSRFLVTKVPEIKLSFDTGAPRLDPATGLAQYVVQMLALDESGGEILNATVVGDPKLSVTQQVSVTGLVAIPWSQGDRSGLAFRAASITPADTTAATRQK</sequence>
<dbReference type="RefSeq" id="WP_182374525.1">
    <property type="nucleotide sequence ID" value="NZ_CP059695.1"/>
</dbReference>
<reference evidence="1" key="1">
    <citation type="submission" date="2021-02" db="EMBL/GenBank/DDBJ databases">
        <title>Taxonomy, biology and ecology of Rhodococcus bacteria occurring in California pistachio and other woody hosts as revealed by genome sequence analyses.</title>
        <authorList>
            <person name="Riely B."/>
            <person name="Gai Y."/>
        </authorList>
    </citation>
    <scope>NUCLEOTIDE SEQUENCE</scope>
    <source>
        <strain evidence="1">BP-295</strain>
    </source>
</reference>
<evidence type="ECO:0000313" key="2">
    <source>
        <dbReference type="Proteomes" id="UP001195196"/>
    </source>
</evidence>
<dbReference type="AlphaFoldDB" id="A0AAW4GBK8"/>
<evidence type="ECO:0000313" key="1">
    <source>
        <dbReference type="EMBL" id="MBM7280599.1"/>
    </source>
</evidence>
<proteinExistence type="predicted"/>
<evidence type="ECO:0008006" key="3">
    <source>
        <dbReference type="Google" id="ProtNLM"/>
    </source>
</evidence>